<protein>
    <recommendedName>
        <fullName evidence="17">Branched-chain-amino-acid aminotransferase</fullName>
        <shortName evidence="17">BCAT</shortName>
        <ecNumber evidence="17">2.6.1.42</ecNumber>
    </recommendedName>
</protein>
<dbReference type="InterPro" id="IPR005785">
    <property type="entry name" value="B_amino_transI"/>
</dbReference>
<dbReference type="Gene3D" id="3.20.10.10">
    <property type="entry name" value="D-amino Acid Aminotransferase, subunit A, domain 2"/>
    <property type="match status" value="1"/>
</dbReference>
<comment type="similarity">
    <text evidence="6 15">Belongs to the class-IV pyridoxal-phosphate-dependent aminotransferase family.</text>
</comment>
<dbReference type="Pfam" id="PF01063">
    <property type="entry name" value="Aminotran_4"/>
    <property type="match status" value="1"/>
</dbReference>
<organism evidence="18 19">
    <name type="scientific">Sulfurihydrogenibium yellowstonense SS-5</name>
    <dbReference type="NCBI Taxonomy" id="432331"/>
    <lineage>
        <taxon>Bacteria</taxon>
        <taxon>Pseudomonadati</taxon>
        <taxon>Aquificota</taxon>
        <taxon>Aquificia</taxon>
        <taxon>Aquificales</taxon>
        <taxon>Hydrogenothermaceae</taxon>
        <taxon>Sulfurihydrogenibium</taxon>
    </lineage>
</organism>
<evidence type="ECO:0000256" key="4">
    <source>
        <dbReference type="ARBA" id="ARBA00004931"/>
    </source>
</evidence>
<keyword evidence="7 17" id="KW-0032">Aminotransferase</keyword>
<comment type="function">
    <text evidence="2 17">Acts on leucine, isoleucine and valine.</text>
</comment>
<dbReference type="Proteomes" id="UP000005540">
    <property type="component" value="Unassembled WGS sequence"/>
</dbReference>
<dbReference type="InterPro" id="IPR036038">
    <property type="entry name" value="Aminotransferase-like"/>
</dbReference>
<comment type="caution">
    <text evidence="18">The sequence shown here is derived from an EMBL/GenBank/DDBJ whole genome shotgun (WGS) entry which is preliminary data.</text>
</comment>
<evidence type="ECO:0000256" key="15">
    <source>
        <dbReference type="RuleBase" id="RU004106"/>
    </source>
</evidence>
<dbReference type="InterPro" id="IPR001544">
    <property type="entry name" value="Aminotrans_IV"/>
</dbReference>
<evidence type="ECO:0000256" key="16">
    <source>
        <dbReference type="RuleBase" id="RU004516"/>
    </source>
</evidence>
<sequence>QLVDITAQLVKVNNHKEDVYIRPIVYFSDLAIGPKLIGYTAKIAIYTLPLGDYIDTDKGIKAKVSSWTRLNDNMIPPRLKVTGAYVNSAMAKTEALLAGAEEAIVLNKNGYVSEGSAENIFIVRNGKLITPPVSDDILEGITRNAVMEIAKDLNIPVVERSISRTELYVADEVFFCGTGAQISPVIEIDGKPVADGKVGKITKMIKDIYFDAVRGKNDKYKHWIIEIG</sequence>
<dbReference type="InterPro" id="IPR018300">
    <property type="entry name" value="Aminotrans_IV_CS"/>
</dbReference>
<comment type="catalytic activity">
    <reaction evidence="14 17">
        <text>L-leucine + 2-oxoglutarate = 4-methyl-2-oxopentanoate + L-glutamate</text>
        <dbReference type="Rhea" id="RHEA:18321"/>
        <dbReference type="ChEBI" id="CHEBI:16810"/>
        <dbReference type="ChEBI" id="CHEBI:17865"/>
        <dbReference type="ChEBI" id="CHEBI:29985"/>
        <dbReference type="ChEBI" id="CHEBI:57427"/>
        <dbReference type="EC" id="2.6.1.42"/>
    </reaction>
</comment>
<comment type="pathway">
    <text evidence="3 17">Amino-acid biosynthesis; L-isoleucine biosynthesis; L-isoleucine from 2-oxobutanoate: step 4/4.</text>
</comment>
<dbReference type="GO" id="GO:0052654">
    <property type="term" value="F:L-leucine-2-oxoglutarate transaminase activity"/>
    <property type="evidence" value="ECO:0007669"/>
    <property type="project" value="RHEA"/>
</dbReference>
<dbReference type="Gene3D" id="3.30.470.10">
    <property type="match status" value="1"/>
</dbReference>
<dbReference type="InterPro" id="IPR050571">
    <property type="entry name" value="Class-IV_PLP-Dep_Aminotrnsfr"/>
</dbReference>
<feature type="non-terminal residue" evidence="18">
    <location>
        <position position="1"/>
    </location>
</feature>
<evidence type="ECO:0000313" key="19">
    <source>
        <dbReference type="Proteomes" id="UP000005540"/>
    </source>
</evidence>
<comment type="cofactor">
    <cofactor evidence="1 16">
        <name>pyridoxal 5'-phosphate</name>
        <dbReference type="ChEBI" id="CHEBI:597326"/>
    </cofactor>
</comment>
<name>C4FK58_9AQUI</name>
<evidence type="ECO:0000256" key="12">
    <source>
        <dbReference type="ARBA" id="ARBA00048212"/>
    </source>
</evidence>
<gene>
    <name evidence="17 18" type="primary">ilvE</name>
    <name evidence="18" type="ORF">SULYE_0958</name>
</gene>
<evidence type="ECO:0000256" key="7">
    <source>
        <dbReference type="ARBA" id="ARBA00022576"/>
    </source>
</evidence>
<dbReference type="OrthoDB" id="9805628at2"/>
<keyword evidence="9 17" id="KW-0808">Transferase</keyword>
<reference evidence="18 19" key="1">
    <citation type="submission" date="2009-04" db="EMBL/GenBank/DDBJ databases">
        <authorList>
            <person name="Reysenbach A.-L."/>
            <person name="Heidelberg J.F."/>
            <person name="Nelson W.C."/>
        </authorList>
    </citation>
    <scope>NUCLEOTIDE SEQUENCE [LARGE SCALE GENOMIC DNA]</scope>
    <source>
        <strain evidence="18 19">SS-5</strain>
    </source>
</reference>
<dbReference type="GO" id="GO:0052655">
    <property type="term" value="F:L-valine-2-oxoglutarate transaminase activity"/>
    <property type="evidence" value="ECO:0007669"/>
    <property type="project" value="RHEA"/>
</dbReference>
<comment type="catalytic activity">
    <reaction evidence="12 17">
        <text>L-valine + 2-oxoglutarate = 3-methyl-2-oxobutanoate + L-glutamate</text>
        <dbReference type="Rhea" id="RHEA:24813"/>
        <dbReference type="ChEBI" id="CHEBI:11851"/>
        <dbReference type="ChEBI" id="CHEBI:16810"/>
        <dbReference type="ChEBI" id="CHEBI:29985"/>
        <dbReference type="ChEBI" id="CHEBI:57762"/>
        <dbReference type="EC" id="2.6.1.42"/>
    </reaction>
</comment>
<dbReference type="GO" id="GO:0009098">
    <property type="term" value="P:L-leucine biosynthetic process"/>
    <property type="evidence" value="ECO:0007669"/>
    <property type="project" value="UniProtKB-UniPathway"/>
</dbReference>
<evidence type="ECO:0000256" key="13">
    <source>
        <dbReference type="ARBA" id="ARBA00048798"/>
    </source>
</evidence>
<evidence type="ECO:0000256" key="11">
    <source>
        <dbReference type="ARBA" id="ARBA00023304"/>
    </source>
</evidence>
<evidence type="ECO:0000256" key="1">
    <source>
        <dbReference type="ARBA" id="ARBA00001933"/>
    </source>
</evidence>
<comment type="catalytic activity">
    <reaction evidence="13 17">
        <text>L-isoleucine + 2-oxoglutarate = (S)-3-methyl-2-oxopentanoate + L-glutamate</text>
        <dbReference type="Rhea" id="RHEA:24801"/>
        <dbReference type="ChEBI" id="CHEBI:16810"/>
        <dbReference type="ChEBI" id="CHEBI:29985"/>
        <dbReference type="ChEBI" id="CHEBI:35146"/>
        <dbReference type="ChEBI" id="CHEBI:58045"/>
        <dbReference type="EC" id="2.6.1.42"/>
    </reaction>
</comment>
<keyword evidence="8 17" id="KW-0028">Amino-acid biosynthesis</keyword>
<evidence type="ECO:0000256" key="3">
    <source>
        <dbReference type="ARBA" id="ARBA00004824"/>
    </source>
</evidence>
<dbReference type="UniPathway" id="UPA00048">
    <property type="reaction ID" value="UER00073"/>
</dbReference>
<dbReference type="AlphaFoldDB" id="C4FK58"/>
<keyword evidence="10 16" id="KW-0663">Pyridoxal phosphate</keyword>
<dbReference type="GO" id="GO:0009099">
    <property type="term" value="P:L-valine biosynthetic process"/>
    <property type="evidence" value="ECO:0007669"/>
    <property type="project" value="UniProtKB-UniPathway"/>
</dbReference>
<evidence type="ECO:0000256" key="9">
    <source>
        <dbReference type="ARBA" id="ARBA00022679"/>
    </source>
</evidence>
<dbReference type="PANTHER" id="PTHR42743:SF4">
    <property type="entry name" value="BRANCHED-CHAIN-AMINO-ACID AMINOTRANSFERASE-RELATED"/>
    <property type="match status" value="1"/>
</dbReference>
<accession>C4FK58</accession>
<evidence type="ECO:0000256" key="10">
    <source>
        <dbReference type="ARBA" id="ARBA00022898"/>
    </source>
</evidence>
<dbReference type="GO" id="GO:0009097">
    <property type="term" value="P:isoleucine biosynthetic process"/>
    <property type="evidence" value="ECO:0007669"/>
    <property type="project" value="UniProtKB-UniPathway"/>
</dbReference>
<dbReference type="NCBIfam" id="NF005146">
    <property type="entry name" value="PRK06606.1"/>
    <property type="match status" value="1"/>
</dbReference>
<comment type="pathway">
    <text evidence="5 17">Amino-acid biosynthesis; L-leucine biosynthesis; L-leucine from 3-methyl-2-oxobutanoate: step 4/4.</text>
</comment>
<dbReference type="NCBIfam" id="TIGR01122">
    <property type="entry name" value="ilvE_I"/>
    <property type="match status" value="1"/>
</dbReference>
<evidence type="ECO:0000256" key="8">
    <source>
        <dbReference type="ARBA" id="ARBA00022605"/>
    </source>
</evidence>
<comment type="pathway">
    <text evidence="4 17">Amino-acid biosynthesis; L-valine biosynthesis; L-valine from pyruvate: step 4/4.</text>
</comment>
<dbReference type="UniPathway" id="UPA00049">
    <property type="reaction ID" value="UER00062"/>
</dbReference>
<evidence type="ECO:0000256" key="17">
    <source>
        <dbReference type="RuleBase" id="RU364094"/>
    </source>
</evidence>
<dbReference type="GO" id="GO:0052656">
    <property type="term" value="F:L-isoleucine-2-oxoglutarate transaminase activity"/>
    <property type="evidence" value="ECO:0007669"/>
    <property type="project" value="RHEA"/>
</dbReference>
<dbReference type="UniPathway" id="UPA00047">
    <property type="reaction ID" value="UER00058"/>
</dbReference>
<dbReference type="PROSITE" id="PS00770">
    <property type="entry name" value="AA_TRANSFER_CLASS_4"/>
    <property type="match status" value="1"/>
</dbReference>
<keyword evidence="19" id="KW-1185">Reference proteome</keyword>
<dbReference type="InterPro" id="IPR043132">
    <property type="entry name" value="BCAT-like_C"/>
</dbReference>
<evidence type="ECO:0000256" key="6">
    <source>
        <dbReference type="ARBA" id="ARBA00009320"/>
    </source>
</evidence>
<dbReference type="PANTHER" id="PTHR42743">
    <property type="entry name" value="AMINO-ACID AMINOTRANSFERASE"/>
    <property type="match status" value="1"/>
</dbReference>
<keyword evidence="11 17" id="KW-0100">Branched-chain amino acid biosynthesis</keyword>
<dbReference type="FunFam" id="3.20.10.10:FF:000013">
    <property type="entry name" value="Branched-chain-amino-acid aminotransferase"/>
    <property type="match status" value="1"/>
</dbReference>
<evidence type="ECO:0000256" key="14">
    <source>
        <dbReference type="ARBA" id="ARBA00049229"/>
    </source>
</evidence>
<dbReference type="SUPFAM" id="SSF56752">
    <property type="entry name" value="D-aminoacid aminotransferase-like PLP-dependent enzymes"/>
    <property type="match status" value="1"/>
</dbReference>
<evidence type="ECO:0000313" key="18">
    <source>
        <dbReference type="EMBL" id="EEP60548.1"/>
    </source>
</evidence>
<dbReference type="EC" id="2.6.1.42" evidence="17"/>
<evidence type="ECO:0000256" key="2">
    <source>
        <dbReference type="ARBA" id="ARBA00003109"/>
    </source>
</evidence>
<dbReference type="RefSeq" id="WP_007546939.1">
    <property type="nucleotide sequence ID" value="NZ_ABZS01000081.1"/>
</dbReference>
<proteinExistence type="inferred from homology"/>
<dbReference type="InterPro" id="IPR043131">
    <property type="entry name" value="BCAT-like_N"/>
</dbReference>
<evidence type="ECO:0000256" key="5">
    <source>
        <dbReference type="ARBA" id="ARBA00005072"/>
    </source>
</evidence>
<dbReference type="EMBL" id="ABZS01000081">
    <property type="protein sequence ID" value="EEP60548.1"/>
    <property type="molecule type" value="Genomic_DNA"/>
</dbReference>